<reference evidence="1" key="1">
    <citation type="submission" date="2023-10" db="EMBL/GenBank/DDBJ databases">
        <authorList>
            <person name="Domelevo Entfellner J.-B."/>
        </authorList>
    </citation>
    <scope>NUCLEOTIDE SEQUENCE</scope>
</reference>
<dbReference type="EMBL" id="OY731400">
    <property type="protein sequence ID" value="CAJ1938731.1"/>
    <property type="molecule type" value="Genomic_DNA"/>
</dbReference>
<keyword evidence="2" id="KW-1185">Reference proteome</keyword>
<evidence type="ECO:0000313" key="2">
    <source>
        <dbReference type="Proteomes" id="UP001189624"/>
    </source>
</evidence>
<dbReference type="AlphaFoldDB" id="A0AA86VHR0"/>
<protein>
    <submittedName>
        <fullName evidence="1">Uncharacterized protein</fullName>
    </submittedName>
</protein>
<gene>
    <name evidence="1" type="ORF">AYBTSS11_LOCUS8744</name>
</gene>
<dbReference type="Proteomes" id="UP001189624">
    <property type="component" value="Chromosome 3"/>
</dbReference>
<feature type="non-terminal residue" evidence="1">
    <location>
        <position position="62"/>
    </location>
</feature>
<proteinExistence type="predicted"/>
<accession>A0AA86VHR0</accession>
<dbReference type="Gramene" id="rna-AYBTSS11_LOCUS8744">
    <property type="protein sequence ID" value="CAJ1938731.1"/>
    <property type="gene ID" value="gene-AYBTSS11_LOCUS8744"/>
</dbReference>
<name>A0AA86VHR0_9FABA</name>
<evidence type="ECO:0000313" key="1">
    <source>
        <dbReference type="EMBL" id="CAJ1938731.1"/>
    </source>
</evidence>
<organism evidence="1 2">
    <name type="scientific">Sphenostylis stenocarpa</name>
    <dbReference type="NCBI Taxonomy" id="92480"/>
    <lineage>
        <taxon>Eukaryota</taxon>
        <taxon>Viridiplantae</taxon>
        <taxon>Streptophyta</taxon>
        <taxon>Embryophyta</taxon>
        <taxon>Tracheophyta</taxon>
        <taxon>Spermatophyta</taxon>
        <taxon>Magnoliopsida</taxon>
        <taxon>eudicotyledons</taxon>
        <taxon>Gunneridae</taxon>
        <taxon>Pentapetalae</taxon>
        <taxon>rosids</taxon>
        <taxon>fabids</taxon>
        <taxon>Fabales</taxon>
        <taxon>Fabaceae</taxon>
        <taxon>Papilionoideae</taxon>
        <taxon>50 kb inversion clade</taxon>
        <taxon>NPAAA clade</taxon>
        <taxon>indigoferoid/millettioid clade</taxon>
        <taxon>Phaseoleae</taxon>
        <taxon>Sphenostylis</taxon>
    </lineage>
</organism>
<sequence length="62" mass="7114">MEQDMENERWEKSIEVELLAIEENHVGKFWPASPTPSVLWETTIQTWRLLAQISNTAATVAS</sequence>